<accession>A0ABN7TA82</accession>
<protein>
    <submittedName>
        <fullName evidence="4">Oidioi.mRNA.OKI2018_I69.chr2.g6637.t1.cds</fullName>
    </submittedName>
</protein>
<dbReference type="Proteomes" id="UP001158576">
    <property type="component" value="Chromosome 2"/>
</dbReference>
<dbReference type="PANTHER" id="PTHR12517:SF0">
    <property type="entry name" value="INTERMEMBRANE LIPID TRANSFER PROTEIN VPS13B"/>
    <property type="match status" value="1"/>
</dbReference>
<organism evidence="4 5">
    <name type="scientific">Oikopleura dioica</name>
    <name type="common">Tunicate</name>
    <dbReference type="NCBI Taxonomy" id="34765"/>
    <lineage>
        <taxon>Eukaryota</taxon>
        <taxon>Metazoa</taxon>
        <taxon>Chordata</taxon>
        <taxon>Tunicata</taxon>
        <taxon>Appendicularia</taxon>
        <taxon>Copelata</taxon>
        <taxon>Oikopleuridae</taxon>
        <taxon>Oikopleura</taxon>
    </lineage>
</organism>
<dbReference type="EMBL" id="OU015567">
    <property type="protein sequence ID" value="CAG5112420.1"/>
    <property type="molecule type" value="Genomic_DNA"/>
</dbReference>
<evidence type="ECO:0000313" key="4">
    <source>
        <dbReference type="EMBL" id="CAG5112420.1"/>
    </source>
</evidence>
<evidence type="ECO:0000256" key="1">
    <source>
        <dbReference type="ARBA" id="ARBA00022448"/>
    </source>
</evidence>
<evidence type="ECO:0000259" key="3">
    <source>
        <dbReference type="Pfam" id="PF12624"/>
    </source>
</evidence>
<name>A0ABN7TA82_OIKDI</name>
<feature type="domain" description="Chorein N-terminal" evidence="3">
    <location>
        <begin position="4"/>
        <end position="222"/>
    </location>
</feature>
<dbReference type="InterPro" id="IPR026854">
    <property type="entry name" value="VPS13_N"/>
</dbReference>
<sequence length="353" mass="39451">MLRLESYVAPFLTSYLKRFIRNLTSEDLKLSIWSGEVVLANLEMRLDVLEAELKLPFKLDSGHIHELRINIPWMALGSESVKVKISTIELSVSLSKEDEDDEEGDENLNQSYLSSETASHRQKPKISQSGEDLTPGYLESLLLKIGNNVDVEIQNLILKYVENDIVLSVNIKSVHLFPCEDENWTHGWAEISEHDPVVRRLCEIEDLTVCLDKRSPSGQISYYEEPVIYRCGITIRLLGSYSSPFQRAPDRLIVSTKINHVSVSLSEQQLPMLLRLSELGMALYYGKLKTLADDTPMSTENPGENMSVDSPGDDSGWVSWAWNSLVGEEEDAAHPGEQGASTGIAGDSLVVIV</sequence>
<gene>
    <name evidence="4" type="ORF">OKIOD_LOCUS15402</name>
</gene>
<dbReference type="Pfam" id="PF12624">
    <property type="entry name" value="VPS13_N"/>
    <property type="match status" value="1"/>
</dbReference>
<proteinExistence type="predicted"/>
<keyword evidence="5" id="KW-1185">Reference proteome</keyword>
<evidence type="ECO:0000256" key="2">
    <source>
        <dbReference type="SAM" id="MobiDB-lite"/>
    </source>
</evidence>
<reference evidence="4 5" key="1">
    <citation type="submission" date="2021-04" db="EMBL/GenBank/DDBJ databases">
        <authorList>
            <person name="Bliznina A."/>
        </authorList>
    </citation>
    <scope>NUCLEOTIDE SEQUENCE [LARGE SCALE GENOMIC DNA]</scope>
</reference>
<dbReference type="InterPro" id="IPR039782">
    <property type="entry name" value="VPS13B"/>
</dbReference>
<feature type="region of interest" description="Disordered" evidence="2">
    <location>
        <begin position="112"/>
        <end position="131"/>
    </location>
</feature>
<dbReference type="PANTHER" id="PTHR12517">
    <property type="entry name" value="VACUOLAR PROTEIN SORTING-ASSOCIATED PROTEIN 13B"/>
    <property type="match status" value="1"/>
</dbReference>
<evidence type="ECO:0000313" key="5">
    <source>
        <dbReference type="Proteomes" id="UP001158576"/>
    </source>
</evidence>
<keyword evidence="1" id="KW-0813">Transport</keyword>